<sequence length="308" mass="33370">MRLLPFLLSFLFLLPSLLPSSSAITPPSRVATSAPLRPSSGSAGSSPSRNPLLESAPPPAPPSQTQTLKTLDAQLTGASRRSFIVRTYTILIAQLLATGLTMALFHAFKPSLLPLLSGEGGRAAYLLSLLVGTGSFYSLLLSRELREGRWRYPLLAAFTAAQSVLLATLTLAFDTGLVVKAAMTTLVAVASITGFTATHRFKRDLSELGTFLFSASVCFLLYQLAHVLSLFGWLPFEVTWNETIGCSLGAALAATYLSFHTKLIFSSPDQKYEFAKTDHVVAALCLYNDIINLFVYVLRLMAEAQRKD</sequence>
<dbReference type="InterPro" id="IPR006214">
    <property type="entry name" value="Bax_inhibitor_1-related"/>
</dbReference>
<feature type="transmembrane region" description="Helical" evidence="5">
    <location>
        <begin position="210"/>
        <end position="234"/>
    </location>
</feature>
<name>A0ABQ6M8I2_9STRA</name>
<proteinExistence type="inferred from homology"/>
<accession>A0ABQ6M8I2</accession>
<keyword evidence="4 5" id="KW-0472">Membrane</keyword>
<feature type="region of interest" description="Disordered" evidence="6">
    <location>
        <begin position="28"/>
        <end position="66"/>
    </location>
</feature>
<dbReference type="Pfam" id="PF01027">
    <property type="entry name" value="Bax1-I"/>
    <property type="match status" value="1"/>
</dbReference>
<evidence type="ECO:0000313" key="9">
    <source>
        <dbReference type="Proteomes" id="UP001165060"/>
    </source>
</evidence>
<feature type="transmembrane region" description="Helical" evidence="5">
    <location>
        <begin position="240"/>
        <end position="259"/>
    </location>
</feature>
<organism evidence="8 9">
    <name type="scientific">Tetraparma gracilis</name>
    <dbReference type="NCBI Taxonomy" id="2962635"/>
    <lineage>
        <taxon>Eukaryota</taxon>
        <taxon>Sar</taxon>
        <taxon>Stramenopiles</taxon>
        <taxon>Ochrophyta</taxon>
        <taxon>Bolidophyceae</taxon>
        <taxon>Parmales</taxon>
        <taxon>Triparmaceae</taxon>
        <taxon>Tetraparma</taxon>
    </lineage>
</organism>
<keyword evidence="9" id="KW-1185">Reference proteome</keyword>
<evidence type="ECO:0000256" key="6">
    <source>
        <dbReference type="SAM" id="MobiDB-lite"/>
    </source>
</evidence>
<dbReference type="Proteomes" id="UP001165060">
    <property type="component" value="Unassembled WGS sequence"/>
</dbReference>
<evidence type="ECO:0000256" key="1">
    <source>
        <dbReference type="ARBA" id="ARBA00004141"/>
    </source>
</evidence>
<keyword evidence="7" id="KW-0732">Signal</keyword>
<keyword evidence="2 5" id="KW-0812">Transmembrane</keyword>
<comment type="caution">
    <text evidence="8">The sequence shown here is derived from an EMBL/GenBank/DDBJ whole genome shotgun (WGS) entry which is preliminary data.</text>
</comment>
<protein>
    <submittedName>
        <fullName evidence="8">Uncharacterized protein</fullName>
    </submittedName>
</protein>
<dbReference type="PANTHER" id="PTHR23291:SF50">
    <property type="entry name" value="PROTEIN LIFEGUARD 4"/>
    <property type="match status" value="1"/>
</dbReference>
<dbReference type="EMBL" id="BRYB01000056">
    <property type="protein sequence ID" value="GMI21677.1"/>
    <property type="molecule type" value="Genomic_DNA"/>
</dbReference>
<feature type="transmembrane region" description="Helical" evidence="5">
    <location>
        <begin position="179"/>
        <end position="198"/>
    </location>
</feature>
<feature type="transmembrane region" description="Helical" evidence="5">
    <location>
        <begin position="152"/>
        <end position="173"/>
    </location>
</feature>
<evidence type="ECO:0000256" key="2">
    <source>
        <dbReference type="ARBA" id="ARBA00022692"/>
    </source>
</evidence>
<feature type="transmembrane region" description="Helical" evidence="5">
    <location>
        <begin position="280"/>
        <end position="302"/>
    </location>
</feature>
<feature type="signal peptide" evidence="7">
    <location>
        <begin position="1"/>
        <end position="23"/>
    </location>
</feature>
<evidence type="ECO:0000256" key="4">
    <source>
        <dbReference type="ARBA" id="ARBA00023136"/>
    </source>
</evidence>
<feature type="chain" id="PRO_5045206695" evidence="7">
    <location>
        <begin position="24"/>
        <end position="308"/>
    </location>
</feature>
<dbReference type="PANTHER" id="PTHR23291">
    <property type="entry name" value="BAX INHIBITOR-RELATED"/>
    <property type="match status" value="1"/>
</dbReference>
<evidence type="ECO:0000256" key="5">
    <source>
        <dbReference type="RuleBase" id="RU004379"/>
    </source>
</evidence>
<keyword evidence="3 5" id="KW-1133">Transmembrane helix</keyword>
<evidence type="ECO:0000313" key="8">
    <source>
        <dbReference type="EMBL" id="GMI21677.1"/>
    </source>
</evidence>
<reference evidence="8 9" key="1">
    <citation type="journal article" date="2023" name="Commun. Biol.">
        <title>Genome analysis of Parmales, the sister group of diatoms, reveals the evolutionary specialization of diatoms from phago-mixotrophs to photoautotrophs.</title>
        <authorList>
            <person name="Ban H."/>
            <person name="Sato S."/>
            <person name="Yoshikawa S."/>
            <person name="Yamada K."/>
            <person name="Nakamura Y."/>
            <person name="Ichinomiya M."/>
            <person name="Sato N."/>
            <person name="Blanc-Mathieu R."/>
            <person name="Endo H."/>
            <person name="Kuwata A."/>
            <person name="Ogata H."/>
        </authorList>
    </citation>
    <scope>NUCLEOTIDE SEQUENCE [LARGE SCALE GENOMIC DNA]</scope>
</reference>
<comment type="subcellular location">
    <subcellularLocation>
        <location evidence="1">Membrane</location>
        <topology evidence="1">Multi-pass membrane protein</topology>
    </subcellularLocation>
</comment>
<evidence type="ECO:0000256" key="7">
    <source>
        <dbReference type="SAM" id="SignalP"/>
    </source>
</evidence>
<feature type="transmembrane region" description="Helical" evidence="5">
    <location>
        <begin position="123"/>
        <end position="140"/>
    </location>
</feature>
<evidence type="ECO:0000256" key="3">
    <source>
        <dbReference type="ARBA" id="ARBA00022989"/>
    </source>
</evidence>
<feature type="compositionally biased region" description="Low complexity" evidence="6">
    <location>
        <begin position="33"/>
        <end position="49"/>
    </location>
</feature>
<comment type="similarity">
    <text evidence="5">Belongs to the BI1 family.</text>
</comment>
<gene>
    <name evidence="8" type="ORF">TeGR_g12304</name>
</gene>